<evidence type="ECO:0000256" key="1">
    <source>
        <dbReference type="SAM" id="SignalP"/>
    </source>
</evidence>
<dbReference type="Proteomes" id="UP000225740">
    <property type="component" value="Unassembled WGS sequence"/>
</dbReference>
<gene>
    <name evidence="2" type="ORF">CEE69_07290</name>
</gene>
<dbReference type="AlphaFoldDB" id="A0A2G1WAF0"/>
<sequence length="62" mass="6569">MNVSNLHRVFAVLCCLTLGTAVGCPSQPTTALEDADQSAIEAYQAEQAKEQAAMDDSLDTKP</sequence>
<protein>
    <recommendedName>
        <fullName evidence="4">Secreted protein</fullName>
    </recommendedName>
</protein>
<feature type="chain" id="PRO_5013861292" description="Secreted protein" evidence="1">
    <location>
        <begin position="24"/>
        <end position="62"/>
    </location>
</feature>
<feature type="signal peptide" evidence="1">
    <location>
        <begin position="1"/>
        <end position="23"/>
    </location>
</feature>
<proteinExistence type="predicted"/>
<keyword evidence="1" id="KW-0732">Signal</keyword>
<dbReference type="EMBL" id="NIZW01000004">
    <property type="protein sequence ID" value="PHQ35991.1"/>
    <property type="molecule type" value="Genomic_DNA"/>
</dbReference>
<dbReference type="OrthoDB" id="289587at2"/>
<keyword evidence="3" id="KW-1185">Reference proteome</keyword>
<accession>A0A2G1WAF0</accession>
<evidence type="ECO:0000313" key="2">
    <source>
        <dbReference type="EMBL" id="PHQ35991.1"/>
    </source>
</evidence>
<evidence type="ECO:0000313" key="3">
    <source>
        <dbReference type="Proteomes" id="UP000225740"/>
    </source>
</evidence>
<reference evidence="2 3" key="1">
    <citation type="submission" date="2017-06" db="EMBL/GenBank/DDBJ databases">
        <title>Description of Rhodopirellula bahusiensis sp. nov.</title>
        <authorList>
            <person name="Kizina J."/>
            <person name="Harder J."/>
        </authorList>
    </citation>
    <scope>NUCLEOTIDE SEQUENCE [LARGE SCALE GENOMIC DNA]</scope>
    <source>
        <strain evidence="2 3">SWK21</strain>
    </source>
</reference>
<dbReference type="GeneID" id="90608011"/>
<dbReference type="RefSeq" id="WP_099260073.1">
    <property type="nucleotide sequence ID" value="NZ_NIZW01000004.1"/>
</dbReference>
<organism evidence="2 3">
    <name type="scientific">Rhodopirellula bahusiensis</name>
    <dbReference type="NCBI Taxonomy" id="2014065"/>
    <lineage>
        <taxon>Bacteria</taxon>
        <taxon>Pseudomonadati</taxon>
        <taxon>Planctomycetota</taxon>
        <taxon>Planctomycetia</taxon>
        <taxon>Pirellulales</taxon>
        <taxon>Pirellulaceae</taxon>
        <taxon>Rhodopirellula</taxon>
    </lineage>
</organism>
<name>A0A2G1WAF0_9BACT</name>
<evidence type="ECO:0008006" key="4">
    <source>
        <dbReference type="Google" id="ProtNLM"/>
    </source>
</evidence>
<comment type="caution">
    <text evidence="2">The sequence shown here is derived from an EMBL/GenBank/DDBJ whole genome shotgun (WGS) entry which is preliminary data.</text>
</comment>